<dbReference type="AlphaFoldDB" id="A0AAU9WAT0"/>
<keyword evidence="2" id="KW-1185">Reference proteome</keyword>
<sequence>MTTTRVERKGVVYPMVTVDVNGVKCRALLDTGAGSSYAASTPLDCLHLRPIRQQFKRIEMMFGTSNKAIDIYGLQIRSVDGKFTLEAEVNKVDRKKLLTLENPKCAEIVGQFSHLKGVTTNDNDEEAMLPVHLILGTNEYAKIKTGARPRVWRSGEPVAEYTKFGWTILSPGTKLDLSNMLLTQNSAIDYDCEG</sequence>
<organism evidence="1 2">
    <name type="scientific">Pocillopora meandrina</name>
    <dbReference type="NCBI Taxonomy" id="46732"/>
    <lineage>
        <taxon>Eukaryota</taxon>
        <taxon>Metazoa</taxon>
        <taxon>Cnidaria</taxon>
        <taxon>Anthozoa</taxon>
        <taxon>Hexacorallia</taxon>
        <taxon>Scleractinia</taxon>
        <taxon>Astrocoeniina</taxon>
        <taxon>Pocilloporidae</taxon>
        <taxon>Pocillopora</taxon>
    </lineage>
</organism>
<protein>
    <recommendedName>
        <fullName evidence="3">Peptidase A2 domain-containing protein</fullName>
    </recommendedName>
</protein>
<dbReference type="EMBL" id="CALNXJ010000011">
    <property type="protein sequence ID" value="CAH3108161.1"/>
    <property type="molecule type" value="Genomic_DNA"/>
</dbReference>
<comment type="caution">
    <text evidence="1">The sequence shown here is derived from an EMBL/GenBank/DDBJ whole genome shotgun (WGS) entry which is preliminary data.</text>
</comment>
<dbReference type="InterPro" id="IPR021109">
    <property type="entry name" value="Peptidase_aspartic_dom_sf"/>
</dbReference>
<evidence type="ECO:0000313" key="2">
    <source>
        <dbReference type="Proteomes" id="UP001159428"/>
    </source>
</evidence>
<name>A0AAU9WAT0_9CNID</name>
<reference evidence="1 2" key="1">
    <citation type="submission" date="2022-05" db="EMBL/GenBank/DDBJ databases">
        <authorList>
            <consortium name="Genoscope - CEA"/>
            <person name="William W."/>
        </authorList>
    </citation>
    <scope>NUCLEOTIDE SEQUENCE [LARGE SCALE GENOMIC DNA]</scope>
</reference>
<evidence type="ECO:0008006" key="3">
    <source>
        <dbReference type="Google" id="ProtNLM"/>
    </source>
</evidence>
<accession>A0AAU9WAT0</accession>
<dbReference type="Proteomes" id="UP001159428">
    <property type="component" value="Unassembled WGS sequence"/>
</dbReference>
<dbReference type="Gene3D" id="2.40.70.10">
    <property type="entry name" value="Acid Proteases"/>
    <property type="match status" value="1"/>
</dbReference>
<evidence type="ECO:0000313" key="1">
    <source>
        <dbReference type="EMBL" id="CAH3108161.1"/>
    </source>
</evidence>
<proteinExistence type="predicted"/>
<gene>
    <name evidence="1" type="ORF">PMEA_00003173</name>
</gene>
<dbReference type="SUPFAM" id="SSF50630">
    <property type="entry name" value="Acid proteases"/>
    <property type="match status" value="1"/>
</dbReference>